<accession>A0ABQ5B6K6</accession>
<evidence type="ECO:0008006" key="5">
    <source>
        <dbReference type="Google" id="ProtNLM"/>
    </source>
</evidence>
<reference evidence="3" key="1">
    <citation type="journal article" date="2022" name="Int. J. Mol. Sci.">
        <title>Draft Genome of Tanacetum Coccineum: Genomic Comparison of Closely Related Tanacetum-Family Plants.</title>
        <authorList>
            <person name="Yamashiro T."/>
            <person name="Shiraishi A."/>
            <person name="Nakayama K."/>
            <person name="Satake H."/>
        </authorList>
    </citation>
    <scope>NUCLEOTIDE SEQUENCE</scope>
</reference>
<proteinExistence type="predicted"/>
<sequence length="250" mass="28521">FNFSNQKVNTVEVKAISAVGDMRETAVKPSDGPQRALKNKGVDSDNSRTGPQKKANHNAVKSSKAKNEGEKTNKDTGLKTNEEPIDQEDQSFLEELERLKRQEKQANDAAEALIKELLKKLREELLQFKLQKVWILIDLPYGKRAIGTKWVYRNKKDERGVVVRNKVKQKEDGIFISQDKYVVEILKKFDFMSVKTACTHMKTTKSHLLVACSKYSSTTSHLYAVKRIFRLISWQCKKQTIVATSTTEAE</sequence>
<evidence type="ECO:0000313" key="4">
    <source>
        <dbReference type="Proteomes" id="UP001151760"/>
    </source>
</evidence>
<evidence type="ECO:0000256" key="1">
    <source>
        <dbReference type="SAM" id="Coils"/>
    </source>
</evidence>
<feature type="compositionally biased region" description="Basic and acidic residues" evidence="2">
    <location>
        <begin position="65"/>
        <end position="82"/>
    </location>
</feature>
<organism evidence="3 4">
    <name type="scientific">Tanacetum coccineum</name>
    <dbReference type="NCBI Taxonomy" id="301880"/>
    <lineage>
        <taxon>Eukaryota</taxon>
        <taxon>Viridiplantae</taxon>
        <taxon>Streptophyta</taxon>
        <taxon>Embryophyta</taxon>
        <taxon>Tracheophyta</taxon>
        <taxon>Spermatophyta</taxon>
        <taxon>Magnoliopsida</taxon>
        <taxon>eudicotyledons</taxon>
        <taxon>Gunneridae</taxon>
        <taxon>Pentapetalae</taxon>
        <taxon>asterids</taxon>
        <taxon>campanulids</taxon>
        <taxon>Asterales</taxon>
        <taxon>Asteraceae</taxon>
        <taxon>Asteroideae</taxon>
        <taxon>Anthemideae</taxon>
        <taxon>Anthemidinae</taxon>
        <taxon>Tanacetum</taxon>
    </lineage>
</organism>
<dbReference type="Proteomes" id="UP001151760">
    <property type="component" value="Unassembled WGS sequence"/>
</dbReference>
<dbReference type="EMBL" id="BQNB010012970">
    <property type="protein sequence ID" value="GJT10211.1"/>
    <property type="molecule type" value="Genomic_DNA"/>
</dbReference>
<feature type="coiled-coil region" evidence="1">
    <location>
        <begin position="93"/>
        <end position="127"/>
    </location>
</feature>
<feature type="non-terminal residue" evidence="3">
    <location>
        <position position="1"/>
    </location>
</feature>
<name>A0ABQ5B6K6_9ASTR</name>
<protein>
    <recommendedName>
        <fullName evidence="5">Reverse transcriptase Ty1/copia-type domain-containing protein</fullName>
    </recommendedName>
</protein>
<gene>
    <name evidence="3" type="ORF">Tco_0857253</name>
</gene>
<feature type="region of interest" description="Disordered" evidence="2">
    <location>
        <begin position="16"/>
        <end position="89"/>
    </location>
</feature>
<keyword evidence="4" id="KW-1185">Reference proteome</keyword>
<evidence type="ECO:0000256" key="2">
    <source>
        <dbReference type="SAM" id="MobiDB-lite"/>
    </source>
</evidence>
<comment type="caution">
    <text evidence="3">The sequence shown here is derived from an EMBL/GenBank/DDBJ whole genome shotgun (WGS) entry which is preliminary data.</text>
</comment>
<reference evidence="3" key="2">
    <citation type="submission" date="2022-01" db="EMBL/GenBank/DDBJ databases">
        <authorList>
            <person name="Yamashiro T."/>
            <person name="Shiraishi A."/>
            <person name="Satake H."/>
            <person name="Nakayama K."/>
        </authorList>
    </citation>
    <scope>NUCLEOTIDE SEQUENCE</scope>
</reference>
<evidence type="ECO:0000313" key="3">
    <source>
        <dbReference type="EMBL" id="GJT10211.1"/>
    </source>
</evidence>
<keyword evidence="1" id="KW-0175">Coiled coil</keyword>